<keyword evidence="5" id="KW-1185">Reference proteome</keyword>
<dbReference type="PIRSF" id="PIRSF001227">
    <property type="entry name" value="Pen_acylase"/>
    <property type="match status" value="1"/>
</dbReference>
<name>A0ABT3ZF39_9HYPH</name>
<evidence type="ECO:0000313" key="4">
    <source>
        <dbReference type="EMBL" id="MCY0150412.1"/>
    </source>
</evidence>
<dbReference type="Gene3D" id="2.30.120.10">
    <property type="match status" value="1"/>
</dbReference>
<dbReference type="Gene3D" id="1.10.1400.10">
    <property type="match status" value="1"/>
</dbReference>
<evidence type="ECO:0000313" key="5">
    <source>
        <dbReference type="Proteomes" id="UP001073227"/>
    </source>
</evidence>
<dbReference type="Gene3D" id="3.60.20.10">
    <property type="entry name" value="Glutamine Phosphoribosylpyrophosphate, subunit 1, domain 1"/>
    <property type="match status" value="1"/>
</dbReference>
<dbReference type="PANTHER" id="PTHR34218">
    <property type="entry name" value="PEPTIDASE S45 PENICILLIN AMIDASE"/>
    <property type="match status" value="1"/>
</dbReference>
<keyword evidence="3" id="KW-0865">Zymogen</keyword>
<protein>
    <submittedName>
        <fullName evidence="4">Penicillin acylase family protein</fullName>
    </submittedName>
</protein>
<sequence length="771" mass="85694">MHTTPHIAFRLSGLESELEILIDRWGVPHVFAGSDHDAFFGQGFAVARDRLWQIDLWRKRGLGQLANDFGPAFIEADRAARLLLYRGNMDAEWESYGADARAITEAFVAGINAFIGETEKDHGLMPVEFVRTGTRPALWCAEDCVRIRSHGPLFNLVREITRSDVINTCGVDAEAMRRRLEPEWTLQMPEGLGLEPIPSEVRRIFELGTAPPNFNQAVAPTGENAGGSNNWAITAARTTTGRPILASDPHRTLSLPSLRYVSHLNAPGLDVIGAGEPAVPGIAIGHNQTSAFCFTIHVADQSDLYIYELHPDDPELYRFEDRWERMSIVSEEIPVKDGEPETVSLAFTIHGPMLFSDPSNQRAYAMRSIWSEPGSAPYLGALRYQKVDNWDDFVEARSHWRTPTLNHVYADTSGDIGWIMSGFVPVRAEWDGLMPVPGDGSREWRGFMAPSDHPKTFNPECGWVATANEMNLPADFDYRRHKSGFEWCDPCRYEAIARKLDESGTHSIKDSISLQTSFASPTAERLTGVVANIDFSDPDARQAKAFFSGWSGSIDGDSGPAMLFEIWFRRHLLRRVAEHCVPGSFDHFSVTDIAAIDTMLVTELMESPDARFGEAPEAARNLIVGETLAAAWREAVSRGGADCAKWQWDSLHHSLFLHPLSSLLGDDTLNTRRVAKGGSGLTPNAADYDPDTFAMTVGASFRMVLDIGGWDDCVFINAPGQSGDPRSRHYDDHLDPWGREAYLPMLFSRYKIEAATQLRIRCIPESAPISE</sequence>
<comment type="similarity">
    <text evidence="1">Belongs to the peptidase S45 family.</text>
</comment>
<dbReference type="Pfam" id="PF01804">
    <property type="entry name" value="Penicil_amidase"/>
    <property type="match status" value="1"/>
</dbReference>
<dbReference type="Proteomes" id="UP001073227">
    <property type="component" value="Unassembled WGS sequence"/>
</dbReference>
<evidence type="ECO:0000256" key="3">
    <source>
        <dbReference type="ARBA" id="ARBA00023145"/>
    </source>
</evidence>
<dbReference type="EMBL" id="JAOVZR010000001">
    <property type="protein sequence ID" value="MCY0150412.1"/>
    <property type="molecule type" value="Genomic_DNA"/>
</dbReference>
<dbReference type="InterPro" id="IPR014395">
    <property type="entry name" value="Pen/GL7ACA/AHL_acylase"/>
</dbReference>
<comment type="caution">
    <text evidence="4">The sequence shown here is derived from an EMBL/GenBank/DDBJ whole genome shotgun (WGS) entry which is preliminary data.</text>
</comment>
<dbReference type="InterPro" id="IPR029055">
    <property type="entry name" value="Ntn_hydrolases_N"/>
</dbReference>
<evidence type="ECO:0000256" key="1">
    <source>
        <dbReference type="ARBA" id="ARBA00006586"/>
    </source>
</evidence>
<dbReference type="Gene3D" id="1.10.439.10">
    <property type="entry name" value="Penicillin Amidohydrolase, domain 1"/>
    <property type="match status" value="1"/>
</dbReference>
<keyword evidence="2" id="KW-0378">Hydrolase</keyword>
<dbReference type="CDD" id="cd03747">
    <property type="entry name" value="Ntn_PGA_like"/>
    <property type="match status" value="1"/>
</dbReference>
<dbReference type="InterPro" id="IPR043146">
    <property type="entry name" value="Penicillin_amidase_N_B-knob"/>
</dbReference>
<dbReference type="InterPro" id="IPR023343">
    <property type="entry name" value="Penicillin_amidase_dom1"/>
</dbReference>
<dbReference type="InterPro" id="IPR043147">
    <property type="entry name" value="Penicillin_amidase_A-knob"/>
</dbReference>
<accession>A0ABT3ZF39</accession>
<dbReference type="PANTHER" id="PTHR34218:SF4">
    <property type="entry name" value="ACYL-HOMOSERINE LACTONE ACYLASE QUIP"/>
    <property type="match status" value="1"/>
</dbReference>
<reference evidence="4" key="1">
    <citation type="submission" date="2022-10" db="EMBL/GenBank/DDBJ databases">
        <title>Hoeflea sp. G2-23, isolated from marine algae.</title>
        <authorList>
            <person name="Kristyanto S."/>
            <person name="Kim J.M."/>
            <person name="Jeon C.O."/>
        </authorList>
    </citation>
    <scope>NUCLEOTIDE SEQUENCE</scope>
    <source>
        <strain evidence="4">G2-23</strain>
    </source>
</reference>
<dbReference type="InterPro" id="IPR002692">
    <property type="entry name" value="S45"/>
</dbReference>
<evidence type="ECO:0000256" key="2">
    <source>
        <dbReference type="ARBA" id="ARBA00022801"/>
    </source>
</evidence>
<dbReference type="RefSeq" id="WP_267655852.1">
    <property type="nucleotide sequence ID" value="NZ_JAOVZR010000001.1"/>
</dbReference>
<gene>
    <name evidence="4" type="ORF">OEG84_22575</name>
</gene>
<dbReference type="SUPFAM" id="SSF56235">
    <property type="entry name" value="N-terminal nucleophile aminohydrolases (Ntn hydrolases)"/>
    <property type="match status" value="1"/>
</dbReference>
<proteinExistence type="inferred from homology"/>
<organism evidence="4 5">
    <name type="scientific">Hoeflea algicola</name>
    <dbReference type="NCBI Taxonomy" id="2983763"/>
    <lineage>
        <taxon>Bacteria</taxon>
        <taxon>Pseudomonadati</taxon>
        <taxon>Pseudomonadota</taxon>
        <taxon>Alphaproteobacteria</taxon>
        <taxon>Hyphomicrobiales</taxon>
        <taxon>Rhizobiaceae</taxon>
        <taxon>Hoeflea</taxon>
    </lineage>
</organism>